<feature type="transmembrane region" description="Helical" evidence="1">
    <location>
        <begin position="71"/>
        <end position="98"/>
    </location>
</feature>
<feature type="transmembrane region" description="Helical" evidence="1">
    <location>
        <begin position="171"/>
        <end position="191"/>
    </location>
</feature>
<feature type="transmembrane region" description="Helical" evidence="1">
    <location>
        <begin position="5"/>
        <end position="23"/>
    </location>
</feature>
<reference evidence="2" key="2">
    <citation type="journal article" date="2021" name="PeerJ">
        <title>Extensive microbial diversity within the chicken gut microbiome revealed by metagenomics and culture.</title>
        <authorList>
            <person name="Gilroy R."/>
            <person name="Ravi A."/>
            <person name="Getino M."/>
            <person name="Pursley I."/>
            <person name="Horton D.L."/>
            <person name="Alikhan N.F."/>
            <person name="Baker D."/>
            <person name="Gharbi K."/>
            <person name="Hall N."/>
            <person name="Watson M."/>
            <person name="Adriaenssens E.M."/>
            <person name="Foster-Nyarko E."/>
            <person name="Jarju S."/>
            <person name="Secka A."/>
            <person name="Antonio M."/>
            <person name="Oren A."/>
            <person name="Chaudhuri R.R."/>
            <person name="La Ragione R."/>
            <person name="Hildebrand F."/>
            <person name="Pallen M.J."/>
        </authorList>
    </citation>
    <scope>NUCLEOTIDE SEQUENCE</scope>
    <source>
        <strain evidence="2">B3-4054</strain>
    </source>
</reference>
<feature type="transmembrane region" description="Helical" evidence="1">
    <location>
        <begin position="110"/>
        <end position="134"/>
    </location>
</feature>
<protein>
    <recommendedName>
        <fullName evidence="4">Protease PrsW</fullName>
    </recommendedName>
</protein>
<reference evidence="2" key="1">
    <citation type="submission" date="2020-10" db="EMBL/GenBank/DDBJ databases">
        <authorList>
            <person name="Gilroy R."/>
        </authorList>
    </citation>
    <scope>NUCLEOTIDE SEQUENCE</scope>
    <source>
        <strain evidence="2">B3-4054</strain>
    </source>
</reference>
<evidence type="ECO:0000256" key="1">
    <source>
        <dbReference type="SAM" id="Phobius"/>
    </source>
</evidence>
<keyword evidence="1" id="KW-0472">Membrane</keyword>
<dbReference type="EMBL" id="JADIMS010000143">
    <property type="protein sequence ID" value="MBO8450964.1"/>
    <property type="molecule type" value="Genomic_DNA"/>
</dbReference>
<name>A0A9D9ENY1_9SPIR</name>
<feature type="transmembrane region" description="Helical" evidence="1">
    <location>
        <begin position="30"/>
        <end position="51"/>
    </location>
</feature>
<dbReference type="Proteomes" id="UP000823616">
    <property type="component" value="Unassembled WGS sequence"/>
</dbReference>
<sequence>MFFLYLFFCFVFPVLWILYMLVSRRDMSRYLPLFLAAAVLSVVSVSVLRALTQPFFSEFVIYSGDTGAFLLHSFVQAGLLEEACKAVFFFLVLQRVFFSSRELYGIAESVAFFSAVLEGALFASLETLAALFYFPGAVFSRLFTANLLHILALLVSASGVFFGKRFPAGQALAVLAAVVLHGGYNLVLAYFAVPGALIYTLFLLLAVTVLWMKIFGRIYFSARKKMQAPGDAQQ</sequence>
<proteinExistence type="predicted"/>
<feature type="transmembrane region" description="Helical" evidence="1">
    <location>
        <begin position="146"/>
        <end position="164"/>
    </location>
</feature>
<comment type="caution">
    <text evidence="2">The sequence shown here is derived from an EMBL/GenBank/DDBJ whole genome shotgun (WGS) entry which is preliminary data.</text>
</comment>
<evidence type="ECO:0000313" key="3">
    <source>
        <dbReference type="Proteomes" id="UP000823616"/>
    </source>
</evidence>
<dbReference type="AlphaFoldDB" id="A0A9D9ENY1"/>
<keyword evidence="1" id="KW-1133">Transmembrane helix</keyword>
<feature type="transmembrane region" description="Helical" evidence="1">
    <location>
        <begin position="197"/>
        <end position="216"/>
    </location>
</feature>
<evidence type="ECO:0008006" key="4">
    <source>
        <dbReference type="Google" id="ProtNLM"/>
    </source>
</evidence>
<keyword evidence="1" id="KW-0812">Transmembrane</keyword>
<gene>
    <name evidence="2" type="ORF">IAA96_07650</name>
</gene>
<organism evidence="2 3">
    <name type="scientific">Candidatus Avitreponema avistercoris</name>
    <dbReference type="NCBI Taxonomy" id="2840705"/>
    <lineage>
        <taxon>Bacteria</taxon>
        <taxon>Pseudomonadati</taxon>
        <taxon>Spirochaetota</taxon>
        <taxon>Spirochaetia</taxon>
        <taxon>Spirochaetales</taxon>
        <taxon>Candidatus Avitreponema</taxon>
    </lineage>
</organism>
<accession>A0A9D9ENY1</accession>
<evidence type="ECO:0000313" key="2">
    <source>
        <dbReference type="EMBL" id="MBO8450964.1"/>
    </source>
</evidence>